<dbReference type="InterPro" id="IPR036396">
    <property type="entry name" value="Cyt_P450_sf"/>
</dbReference>
<evidence type="ECO:0000256" key="10">
    <source>
        <dbReference type="ARBA" id="ARBA00023004"/>
    </source>
</evidence>
<dbReference type="PRINTS" id="PR00464">
    <property type="entry name" value="EP450II"/>
</dbReference>
<dbReference type="Gene3D" id="1.10.630.10">
    <property type="entry name" value="Cytochrome P450"/>
    <property type="match status" value="2"/>
</dbReference>
<evidence type="ECO:0000256" key="6">
    <source>
        <dbReference type="ARBA" id="ARBA00022723"/>
    </source>
</evidence>
<keyword evidence="5" id="KW-0349">Heme</keyword>
<dbReference type="GO" id="GO:0016712">
    <property type="term" value="F:oxidoreductase activity, acting on paired donors, with incorporation or reduction of molecular oxygen, reduced flavin or flavoprotein as one donor, and incorporation of one atom of oxygen"/>
    <property type="evidence" value="ECO:0007669"/>
    <property type="project" value="InterPro"/>
</dbReference>
<evidence type="ECO:0000256" key="4">
    <source>
        <dbReference type="ARBA" id="ARBA00010617"/>
    </source>
</evidence>
<comment type="caution">
    <text evidence="14">The sequence shown here is derived from an EMBL/GenBank/DDBJ whole genome shotgun (WGS) entry which is preliminary data.</text>
</comment>
<comment type="cofactor">
    <cofactor evidence="1">
        <name>heme</name>
        <dbReference type="ChEBI" id="CHEBI:30413"/>
    </cofactor>
</comment>
<dbReference type="EMBL" id="CAJNOE010000460">
    <property type="protein sequence ID" value="CAF1226460.1"/>
    <property type="molecule type" value="Genomic_DNA"/>
</dbReference>
<keyword evidence="13" id="KW-0812">Transmembrane</keyword>
<keyword evidence="9" id="KW-0560">Oxidoreductase</keyword>
<protein>
    <recommendedName>
        <fullName evidence="16">Cytochrome P450</fullName>
    </recommendedName>
</protein>
<feature type="transmembrane region" description="Helical" evidence="13">
    <location>
        <begin position="66"/>
        <end position="89"/>
    </location>
</feature>
<keyword evidence="8" id="KW-0492">Microsome</keyword>
<evidence type="ECO:0000256" key="2">
    <source>
        <dbReference type="ARBA" id="ARBA00004524"/>
    </source>
</evidence>
<keyword evidence="6" id="KW-0479">Metal-binding</keyword>
<dbReference type="InterPro" id="IPR050705">
    <property type="entry name" value="Cytochrome_P450_3A"/>
</dbReference>
<keyword evidence="7" id="KW-0256">Endoplasmic reticulum</keyword>
<evidence type="ECO:0000256" key="11">
    <source>
        <dbReference type="ARBA" id="ARBA00023033"/>
    </source>
</evidence>
<evidence type="ECO:0000256" key="3">
    <source>
        <dbReference type="ARBA" id="ARBA00004586"/>
    </source>
</evidence>
<evidence type="ECO:0000256" key="8">
    <source>
        <dbReference type="ARBA" id="ARBA00022848"/>
    </source>
</evidence>
<comment type="similarity">
    <text evidence="4">Belongs to the cytochrome P450 family.</text>
</comment>
<accession>A0A814Y7G4</accession>
<dbReference type="PANTHER" id="PTHR24302">
    <property type="entry name" value="CYTOCHROME P450 FAMILY 3"/>
    <property type="match status" value="1"/>
</dbReference>
<reference evidence="14" key="1">
    <citation type="submission" date="2021-02" db="EMBL/GenBank/DDBJ databases">
        <authorList>
            <person name="Nowell W R."/>
        </authorList>
    </citation>
    <scope>NUCLEOTIDE SEQUENCE</scope>
</reference>
<dbReference type="InterPro" id="IPR008072">
    <property type="entry name" value="Cyt_P450_E_CYP3A"/>
</dbReference>
<dbReference type="GO" id="GO:0005506">
    <property type="term" value="F:iron ion binding"/>
    <property type="evidence" value="ECO:0007669"/>
    <property type="project" value="InterPro"/>
</dbReference>
<dbReference type="PANTHER" id="PTHR24302:SF15">
    <property type="entry name" value="FATTY-ACID PEROXYGENASE"/>
    <property type="match status" value="1"/>
</dbReference>
<evidence type="ECO:0000256" key="1">
    <source>
        <dbReference type="ARBA" id="ARBA00001971"/>
    </source>
</evidence>
<proteinExistence type="inferred from homology"/>
<dbReference type="GO" id="GO:0008395">
    <property type="term" value="F:steroid hydroxylase activity"/>
    <property type="evidence" value="ECO:0007669"/>
    <property type="project" value="TreeGrafter"/>
</dbReference>
<dbReference type="InterPro" id="IPR001128">
    <property type="entry name" value="Cyt_P450"/>
</dbReference>
<name>A0A814Y7G4_9BILA</name>
<evidence type="ECO:0000256" key="7">
    <source>
        <dbReference type="ARBA" id="ARBA00022824"/>
    </source>
</evidence>
<keyword evidence="10" id="KW-0408">Iron</keyword>
<dbReference type="PRINTS" id="PR01689">
    <property type="entry name" value="EP450IICYP3A"/>
</dbReference>
<evidence type="ECO:0000256" key="12">
    <source>
        <dbReference type="ARBA" id="ARBA00023136"/>
    </source>
</evidence>
<evidence type="ECO:0000256" key="5">
    <source>
        <dbReference type="ARBA" id="ARBA00022617"/>
    </source>
</evidence>
<evidence type="ECO:0000256" key="13">
    <source>
        <dbReference type="SAM" id="Phobius"/>
    </source>
</evidence>
<evidence type="ECO:0000256" key="9">
    <source>
        <dbReference type="ARBA" id="ARBA00023002"/>
    </source>
</evidence>
<evidence type="ECO:0000313" key="14">
    <source>
        <dbReference type="EMBL" id="CAF1226460.1"/>
    </source>
</evidence>
<organism evidence="14 15">
    <name type="scientific">Adineta steineri</name>
    <dbReference type="NCBI Taxonomy" id="433720"/>
    <lineage>
        <taxon>Eukaryota</taxon>
        <taxon>Metazoa</taxon>
        <taxon>Spiralia</taxon>
        <taxon>Gnathifera</taxon>
        <taxon>Rotifera</taxon>
        <taxon>Eurotatoria</taxon>
        <taxon>Bdelloidea</taxon>
        <taxon>Adinetida</taxon>
        <taxon>Adinetidae</taxon>
        <taxon>Adineta</taxon>
    </lineage>
</organism>
<dbReference type="AlphaFoldDB" id="A0A814Y7G4"/>
<dbReference type="GO" id="GO:0020037">
    <property type="term" value="F:heme binding"/>
    <property type="evidence" value="ECO:0007669"/>
    <property type="project" value="InterPro"/>
</dbReference>
<sequence>MHSLMNDVSDMYNERLLEYADKQEIFDIKTINGQYTLDIIASCLFGVEKNSLKNENIILINHLKKFFTLTLTRIFLLFIFLTPRLGAFLGKKGYSFLPMDSMEYTTKIVNQVLARRRQRLERRNDFIQIMIDHEDEIQITEQKDQEGQQWKSLKKKPVIQEKLYQEIRQEIGDEEVTYEKLNQLQYLDMVINETLRMYPPFIRFDRAASKDYQLGNYLIPKGTIINTPVYPIHHDSKTWPEPEKFIPER</sequence>
<dbReference type="InterPro" id="IPR002402">
    <property type="entry name" value="Cyt_P450_E_grp-II"/>
</dbReference>
<dbReference type="Pfam" id="PF00067">
    <property type="entry name" value="p450"/>
    <property type="match status" value="2"/>
</dbReference>
<dbReference type="SUPFAM" id="SSF48264">
    <property type="entry name" value="Cytochrome P450"/>
    <property type="match status" value="1"/>
</dbReference>
<dbReference type="Proteomes" id="UP000663860">
    <property type="component" value="Unassembled WGS sequence"/>
</dbReference>
<gene>
    <name evidence="14" type="ORF">IZO911_LOCUS30004</name>
</gene>
<evidence type="ECO:0008006" key="16">
    <source>
        <dbReference type="Google" id="ProtNLM"/>
    </source>
</evidence>
<comment type="subcellular location">
    <subcellularLocation>
        <location evidence="3">Endoplasmic reticulum membrane</location>
    </subcellularLocation>
    <subcellularLocation>
        <location evidence="2">Microsome membrane</location>
    </subcellularLocation>
</comment>
<keyword evidence="13" id="KW-1133">Transmembrane helix</keyword>
<keyword evidence="12 13" id="KW-0472">Membrane</keyword>
<evidence type="ECO:0000313" key="15">
    <source>
        <dbReference type="Proteomes" id="UP000663860"/>
    </source>
</evidence>
<dbReference type="GO" id="GO:0005789">
    <property type="term" value="C:endoplasmic reticulum membrane"/>
    <property type="evidence" value="ECO:0007669"/>
    <property type="project" value="UniProtKB-SubCell"/>
</dbReference>
<keyword evidence="11" id="KW-0503">Monooxygenase</keyword>